<evidence type="ECO:0000313" key="2">
    <source>
        <dbReference type="EMBL" id="TFK54626.1"/>
    </source>
</evidence>
<keyword evidence="1" id="KW-1133">Transmembrane helix</keyword>
<name>A0A5C3NDS7_9AGAM</name>
<proteinExistence type="predicted"/>
<organism evidence="2 3">
    <name type="scientific">Heliocybe sulcata</name>
    <dbReference type="NCBI Taxonomy" id="5364"/>
    <lineage>
        <taxon>Eukaryota</taxon>
        <taxon>Fungi</taxon>
        <taxon>Dikarya</taxon>
        <taxon>Basidiomycota</taxon>
        <taxon>Agaricomycotina</taxon>
        <taxon>Agaricomycetes</taxon>
        <taxon>Gloeophyllales</taxon>
        <taxon>Gloeophyllaceae</taxon>
        <taxon>Heliocybe</taxon>
    </lineage>
</organism>
<evidence type="ECO:0000313" key="3">
    <source>
        <dbReference type="Proteomes" id="UP000305948"/>
    </source>
</evidence>
<protein>
    <submittedName>
        <fullName evidence="2">Uncharacterized protein</fullName>
    </submittedName>
</protein>
<sequence>MSEKVSLCRYSPSILCNQGLECNRVRVIISSASNARSPESHFAGFLLVAIGTTISAVLLSRMYALLGRTPKCVGPATT</sequence>
<gene>
    <name evidence="2" type="ORF">OE88DRAFT_1653033</name>
</gene>
<reference evidence="2 3" key="1">
    <citation type="journal article" date="2019" name="Nat. Ecol. Evol.">
        <title>Megaphylogeny resolves global patterns of mushroom evolution.</title>
        <authorList>
            <person name="Varga T."/>
            <person name="Krizsan K."/>
            <person name="Foldi C."/>
            <person name="Dima B."/>
            <person name="Sanchez-Garcia M."/>
            <person name="Sanchez-Ramirez S."/>
            <person name="Szollosi G.J."/>
            <person name="Szarkandi J.G."/>
            <person name="Papp V."/>
            <person name="Albert L."/>
            <person name="Andreopoulos W."/>
            <person name="Angelini C."/>
            <person name="Antonin V."/>
            <person name="Barry K.W."/>
            <person name="Bougher N.L."/>
            <person name="Buchanan P."/>
            <person name="Buyck B."/>
            <person name="Bense V."/>
            <person name="Catcheside P."/>
            <person name="Chovatia M."/>
            <person name="Cooper J."/>
            <person name="Damon W."/>
            <person name="Desjardin D."/>
            <person name="Finy P."/>
            <person name="Geml J."/>
            <person name="Haridas S."/>
            <person name="Hughes K."/>
            <person name="Justo A."/>
            <person name="Karasinski D."/>
            <person name="Kautmanova I."/>
            <person name="Kiss B."/>
            <person name="Kocsube S."/>
            <person name="Kotiranta H."/>
            <person name="LaButti K.M."/>
            <person name="Lechner B.E."/>
            <person name="Liimatainen K."/>
            <person name="Lipzen A."/>
            <person name="Lukacs Z."/>
            <person name="Mihaltcheva S."/>
            <person name="Morgado L.N."/>
            <person name="Niskanen T."/>
            <person name="Noordeloos M.E."/>
            <person name="Ohm R.A."/>
            <person name="Ortiz-Santana B."/>
            <person name="Ovrebo C."/>
            <person name="Racz N."/>
            <person name="Riley R."/>
            <person name="Savchenko A."/>
            <person name="Shiryaev A."/>
            <person name="Soop K."/>
            <person name="Spirin V."/>
            <person name="Szebenyi C."/>
            <person name="Tomsovsky M."/>
            <person name="Tulloss R.E."/>
            <person name="Uehling J."/>
            <person name="Grigoriev I.V."/>
            <person name="Vagvolgyi C."/>
            <person name="Papp T."/>
            <person name="Martin F.M."/>
            <person name="Miettinen O."/>
            <person name="Hibbett D.S."/>
            <person name="Nagy L.G."/>
        </authorList>
    </citation>
    <scope>NUCLEOTIDE SEQUENCE [LARGE SCALE GENOMIC DNA]</scope>
    <source>
        <strain evidence="2 3">OMC1185</strain>
    </source>
</reference>
<dbReference type="EMBL" id="ML213505">
    <property type="protein sequence ID" value="TFK54626.1"/>
    <property type="molecule type" value="Genomic_DNA"/>
</dbReference>
<keyword evidence="3" id="KW-1185">Reference proteome</keyword>
<accession>A0A5C3NDS7</accession>
<keyword evidence="1" id="KW-0472">Membrane</keyword>
<keyword evidence="1" id="KW-0812">Transmembrane</keyword>
<dbReference type="AlphaFoldDB" id="A0A5C3NDS7"/>
<feature type="transmembrane region" description="Helical" evidence="1">
    <location>
        <begin position="41"/>
        <end position="59"/>
    </location>
</feature>
<dbReference type="Proteomes" id="UP000305948">
    <property type="component" value="Unassembled WGS sequence"/>
</dbReference>
<evidence type="ECO:0000256" key="1">
    <source>
        <dbReference type="SAM" id="Phobius"/>
    </source>
</evidence>